<dbReference type="Pfam" id="PF04010">
    <property type="entry name" value="DUF357"/>
    <property type="match status" value="1"/>
</dbReference>
<dbReference type="EMBL" id="KE356560">
    <property type="protein sequence ID" value="ERG90951.1"/>
    <property type="molecule type" value="Genomic_DNA"/>
</dbReference>
<sequence length="100" mass="11071">MTAELIAKTDQYEQMLTDALEMAEIAVPPTTPLGRAARETREMAHSYLEDGRHFRAADDPVNALAAFSYGYGWLDAGVRIGIFSVPTDSDLFTTSEDVHY</sequence>
<evidence type="ECO:0000259" key="1">
    <source>
        <dbReference type="Pfam" id="PF04010"/>
    </source>
</evidence>
<feature type="domain" description="DUF357" evidence="1">
    <location>
        <begin position="11"/>
        <end position="83"/>
    </location>
</feature>
<gene>
    <name evidence="2" type="ORF">J07HQW1_00982</name>
</gene>
<proteinExistence type="predicted"/>
<dbReference type="Proteomes" id="UP000030649">
    <property type="component" value="Unassembled WGS sequence"/>
</dbReference>
<reference evidence="2 3" key="1">
    <citation type="journal article" date="2013" name="PLoS ONE">
        <title>Assembly-driven community genomics of a hypersaline microbial ecosystem.</title>
        <authorList>
            <person name="Podell S."/>
            <person name="Ugalde J.A."/>
            <person name="Narasingarao P."/>
            <person name="Banfield J.F."/>
            <person name="Heidelberg K.B."/>
            <person name="Allen E.E."/>
        </authorList>
    </citation>
    <scope>NUCLEOTIDE SEQUENCE [LARGE SCALE GENOMIC DNA]</scope>
    <source>
        <strain evidence="3">J07HQW1</strain>
    </source>
</reference>
<name>U1PFR1_9EURY</name>
<protein>
    <submittedName>
        <fullName evidence="2">Uncharacterized protein conserved in archaea</fullName>
    </submittedName>
</protein>
<dbReference type="InterPro" id="IPR036809">
    <property type="entry name" value="AF1782-like_sf"/>
</dbReference>
<dbReference type="Gene3D" id="1.20.1270.90">
    <property type="entry name" value="AF1782-like"/>
    <property type="match status" value="1"/>
</dbReference>
<evidence type="ECO:0000313" key="2">
    <source>
        <dbReference type="EMBL" id="ERG90951.1"/>
    </source>
</evidence>
<organism evidence="2 3">
    <name type="scientific">Haloquadratum walsbyi J07HQW1</name>
    <dbReference type="NCBI Taxonomy" id="1238424"/>
    <lineage>
        <taxon>Archaea</taxon>
        <taxon>Methanobacteriati</taxon>
        <taxon>Methanobacteriota</taxon>
        <taxon>Stenosarchaea group</taxon>
        <taxon>Halobacteria</taxon>
        <taxon>Halobacteriales</taxon>
        <taxon>Haloferacaceae</taxon>
        <taxon>Haloquadratum</taxon>
    </lineage>
</organism>
<dbReference type="HOGENOM" id="CLU_180506_0_0_2"/>
<dbReference type="AlphaFoldDB" id="U1PFR1"/>
<evidence type="ECO:0000313" key="3">
    <source>
        <dbReference type="Proteomes" id="UP000030649"/>
    </source>
</evidence>
<dbReference type="InterPro" id="IPR023140">
    <property type="entry name" value="DUF357"/>
</dbReference>
<accession>U1PFR1</accession>
<dbReference type="STRING" id="1238424.J07HQW1_00982"/>
<dbReference type="SUPFAM" id="SSF158372">
    <property type="entry name" value="AF1782-like"/>
    <property type="match status" value="1"/>
</dbReference>